<feature type="region of interest" description="Disordered" evidence="4">
    <location>
        <begin position="1421"/>
        <end position="1442"/>
    </location>
</feature>
<feature type="domain" description="Vacuolar protein sorting-associated protein 13 VPS13 adaptor binding" evidence="7">
    <location>
        <begin position="2045"/>
        <end position="2591"/>
    </location>
</feature>
<dbReference type="GO" id="GO:0006623">
    <property type="term" value="P:protein targeting to vacuole"/>
    <property type="evidence" value="ECO:0007669"/>
    <property type="project" value="TreeGrafter"/>
</dbReference>
<evidence type="ECO:0008006" key="11">
    <source>
        <dbReference type="Google" id="ProtNLM"/>
    </source>
</evidence>
<accession>B4LJ91</accession>
<dbReference type="Pfam" id="PF25036">
    <property type="entry name" value="VPS13_VAB"/>
    <property type="match status" value="1"/>
</dbReference>
<evidence type="ECO:0000259" key="6">
    <source>
        <dbReference type="Pfam" id="PF25033"/>
    </source>
</evidence>
<evidence type="ECO:0000256" key="3">
    <source>
        <dbReference type="ARBA" id="ARBA00023055"/>
    </source>
</evidence>
<feature type="domain" description="Chorein N-terminal" evidence="5">
    <location>
        <begin position="2"/>
        <end position="867"/>
    </location>
</feature>
<reference evidence="9 10" key="1">
    <citation type="journal article" date="2007" name="Nature">
        <title>Evolution of genes and genomes on the Drosophila phylogeny.</title>
        <authorList>
            <consortium name="Drosophila 12 Genomes Consortium"/>
            <person name="Clark A.G."/>
            <person name="Eisen M.B."/>
            <person name="Smith D.R."/>
            <person name="Bergman C.M."/>
            <person name="Oliver B."/>
            <person name="Markow T.A."/>
            <person name="Kaufman T.C."/>
            <person name="Kellis M."/>
            <person name="Gelbart W."/>
            <person name="Iyer V.N."/>
            <person name="Pollard D.A."/>
            <person name="Sackton T.B."/>
            <person name="Larracuente A.M."/>
            <person name="Singh N.D."/>
            <person name="Abad J.P."/>
            <person name="Abt D.N."/>
            <person name="Adryan B."/>
            <person name="Aguade M."/>
            <person name="Akashi H."/>
            <person name="Anderson W.W."/>
            <person name="Aquadro C.F."/>
            <person name="Ardell D.H."/>
            <person name="Arguello R."/>
            <person name="Artieri C.G."/>
            <person name="Barbash D.A."/>
            <person name="Barker D."/>
            <person name="Barsanti P."/>
            <person name="Batterham P."/>
            <person name="Batzoglou S."/>
            <person name="Begun D."/>
            <person name="Bhutkar A."/>
            <person name="Blanco E."/>
            <person name="Bosak S.A."/>
            <person name="Bradley R.K."/>
            <person name="Brand A.D."/>
            <person name="Brent M.R."/>
            <person name="Brooks A.N."/>
            <person name="Brown R.H."/>
            <person name="Butlin R.K."/>
            <person name="Caggese C."/>
            <person name="Calvi B.R."/>
            <person name="Bernardo de Carvalho A."/>
            <person name="Caspi A."/>
            <person name="Castrezana S."/>
            <person name="Celniker S.E."/>
            <person name="Chang J.L."/>
            <person name="Chapple C."/>
            <person name="Chatterji S."/>
            <person name="Chinwalla A."/>
            <person name="Civetta A."/>
            <person name="Clifton S.W."/>
            <person name="Comeron J.M."/>
            <person name="Costello J.C."/>
            <person name="Coyne J.A."/>
            <person name="Daub J."/>
            <person name="David R.G."/>
            <person name="Delcher A.L."/>
            <person name="Delehaunty K."/>
            <person name="Do C.B."/>
            <person name="Ebling H."/>
            <person name="Edwards K."/>
            <person name="Eickbush T."/>
            <person name="Evans J.D."/>
            <person name="Filipski A."/>
            <person name="Findeiss S."/>
            <person name="Freyhult E."/>
            <person name="Fulton L."/>
            <person name="Fulton R."/>
            <person name="Garcia A.C."/>
            <person name="Gardiner A."/>
            <person name="Garfield D.A."/>
            <person name="Garvin B.E."/>
            <person name="Gibson G."/>
            <person name="Gilbert D."/>
            <person name="Gnerre S."/>
            <person name="Godfrey J."/>
            <person name="Good R."/>
            <person name="Gotea V."/>
            <person name="Gravely B."/>
            <person name="Greenberg A.J."/>
            <person name="Griffiths-Jones S."/>
            <person name="Gross S."/>
            <person name="Guigo R."/>
            <person name="Gustafson E.A."/>
            <person name="Haerty W."/>
            <person name="Hahn M.W."/>
            <person name="Halligan D.L."/>
            <person name="Halpern A.L."/>
            <person name="Halter G.M."/>
            <person name="Han M.V."/>
            <person name="Heger A."/>
            <person name="Hillier L."/>
            <person name="Hinrichs A.S."/>
            <person name="Holmes I."/>
            <person name="Hoskins R.A."/>
            <person name="Hubisz M.J."/>
            <person name="Hultmark D."/>
            <person name="Huntley M.A."/>
            <person name="Jaffe D.B."/>
            <person name="Jagadeeshan S."/>
            <person name="Jeck W.R."/>
            <person name="Johnson J."/>
            <person name="Jones C.D."/>
            <person name="Jordan W.C."/>
            <person name="Karpen G.H."/>
            <person name="Kataoka E."/>
            <person name="Keightley P.D."/>
            <person name="Kheradpour P."/>
            <person name="Kirkness E.F."/>
            <person name="Koerich L.B."/>
            <person name="Kristiansen K."/>
            <person name="Kudrna D."/>
            <person name="Kulathinal R.J."/>
            <person name="Kumar S."/>
            <person name="Kwok R."/>
            <person name="Lander E."/>
            <person name="Langley C.H."/>
            <person name="Lapoint R."/>
            <person name="Lazzaro B.P."/>
            <person name="Lee S.J."/>
            <person name="Levesque L."/>
            <person name="Li R."/>
            <person name="Lin C.F."/>
            <person name="Lin M.F."/>
            <person name="Lindblad-Toh K."/>
            <person name="Llopart A."/>
            <person name="Long M."/>
            <person name="Low L."/>
            <person name="Lozovsky E."/>
            <person name="Lu J."/>
            <person name="Luo M."/>
            <person name="Machado C.A."/>
            <person name="Makalowski W."/>
            <person name="Marzo M."/>
            <person name="Matsuda M."/>
            <person name="Matzkin L."/>
            <person name="McAllister B."/>
            <person name="McBride C.S."/>
            <person name="McKernan B."/>
            <person name="McKernan K."/>
            <person name="Mendez-Lago M."/>
            <person name="Minx P."/>
            <person name="Mollenhauer M.U."/>
            <person name="Montooth K."/>
            <person name="Mount S.M."/>
            <person name="Mu X."/>
            <person name="Myers E."/>
            <person name="Negre B."/>
            <person name="Newfeld S."/>
            <person name="Nielsen R."/>
            <person name="Noor M.A."/>
            <person name="O'Grady P."/>
            <person name="Pachter L."/>
            <person name="Papaceit M."/>
            <person name="Parisi M.J."/>
            <person name="Parisi M."/>
            <person name="Parts L."/>
            <person name="Pedersen J.S."/>
            <person name="Pesole G."/>
            <person name="Phillippy A.M."/>
            <person name="Ponting C.P."/>
            <person name="Pop M."/>
            <person name="Porcelli D."/>
            <person name="Powell J.R."/>
            <person name="Prohaska S."/>
            <person name="Pruitt K."/>
            <person name="Puig M."/>
            <person name="Quesneville H."/>
            <person name="Ram K.R."/>
            <person name="Rand D."/>
            <person name="Rasmussen M.D."/>
            <person name="Reed L.K."/>
            <person name="Reenan R."/>
            <person name="Reily A."/>
            <person name="Remington K.A."/>
            <person name="Rieger T.T."/>
            <person name="Ritchie M.G."/>
            <person name="Robin C."/>
            <person name="Rogers Y.H."/>
            <person name="Rohde C."/>
            <person name="Rozas J."/>
            <person name="Rubenfield M.J."/>
            <person name="Ruiz A."/>
            <person name="Russo S."/>
            <person name="Salzberg S.L."/>
            <person name="Sanchez-Gracia A."/>
            <person name="Saranga D.J."/>
            <person name="Sato H."/>
            <person name="Schaeffer S.W."/>
            <person name="Schatz M.C."/>
            <person name="Schlenke T."/>
            <person name="Schwartz R."/>
            <person name="Segarra C."/>
            <person name="Singh R.S."/>
            <person name="Sirot L."/>
            <person name="Sirota M."/>
            <person name="Sisneros N.B."/>
            <person name="Smith C.D."/>
            <person name="Smith T.F."/>
            <person name="Spieth J."/>
            <person name="Stage D.E."/>
            <person name="Stark A."/>
            <person name="Stephan W."/>
            <person name="Strausberg R.L."/>
            <person name="Strempel S."/>
            <person name="Sturgill D."/>
            <person name="Sutton G."/>
            <person name="Sutton G.G."/>
            <person name="Tao W."/>
            <person name="Teichmann S."/>
            <person name="Tobari Y.N."/>
            <person name="Tomimura Y."/>
            <person name="Tsolas J.M."/>
            <person name="Valente V.L."/>
            <person name="Venter E."/>
            <person name="Venter J.C."/>
            <person name="Vicario S."/>
            <person name="Vieira F.G."/>
            <person name="Vilella A.J."/>
            <person name="Villasante A."/>
            <person name="Walenz B."/>
            <person name="Wang J."/>
            <person name="Wasserman M."/>
            <person name="Watts T."/>
            <person name="Wilson D."/>
            <person name="Wilson R.K."/>
            <person name="Wing R.A."/>
            <person name="Wolfner M.F."/>
            <person name="Wong A."/>
            <person name="Wong G.K."/>
            <person name="Wu C.I."/>
            <person name="Wu G."/>
            <person name="Yamamoto D."/>
            <person name="Yang H.P."/>
            <person name="Yang S.P."/>
            <person name="Yorke J.A."/>
            <person name="Yoshida K."/>
            <person name="Zdobnov E."/>
            <person name="Zhang P."/>
            <person name="Zhang Y."/>
            <person name="Zimin A.V."/>
            <person name="Baldwin J."/>
            <person name="Abdouelleil A."/>
            <person name="Abdulkadir J."/>
            <person name="Abebe A."/>
            <person name="Abera B."/>
            <person name="Abreu J."/>
            <person name="Acer S.C."/>
            <person name="Aftuck L."/>
            <person name="Alexander A."/>
            <person name="An P."/>
            <person name="Anderson E."/>
            <person name="Anderson S."/>
            <person name="Arachi H."/>
            <person name="Azer M."/>
            <person name="Bachantsang P."/>
            <person name="Barry A."/>
            <person name="Bayul T."/>
            <person name="Berlin A."/>
            <person name="Bessette D."/>
            <person name="Bloom T."/>
            <person name="Blye J."/>
            <person name="Boguslavskiy L."/>
            <person name="Bonnet C."/>
            <person name="Boukhgalter B."/>
            <person name="Bourzgui I."/>
            <person name="Brown A."/>
            <person name="Cahill P."/>
            <person name="Channer S."/>
            <person name="Cheshatsang Y."/>
            <person name="Chuda L."/>
            <person name="Citroen M."/>
            <person name="Collymore A."/>
            <person name="Cooke P."/>
            <person name="Costello M."/>
            <person name="D'Aco K."/>
            <person name="Daza R."/>
            <person name="De Haan G."/>
            <person name="DeGray S."/>
            <person name="DeMaso C."/>
            <person name="Dhargay N."/>
            <person name="Dooley K."/>
            <person name="Dooley E."/>
            <person name="Doricent M."/>
            <person name="Dorje P."/>
            <person name="Dorjee K."/>
            <person name="Dupes A."/>
            <person name="Elong R."/>
            <person name="Falk J."/>
            <person name="Farina A."/>
            <person name="Faro S."/>
            <person name="Ferguson D."/>
            <person name="Fisher S."/>
            <person name="Foley C.D."/>
            <person name="Franke A."/>
            <person name="Friedrich D."/>
            <person name="Gadbois L."/>
            <person name="Gearin G."/>
            <person name="Gearin C.R."/>
            <person name="Giannoukos G."/>
            <person name="Goode T."/>
            <person name="Graham J."/>
            <person name="Grandbois E."/>
            <person name="Grewal S."/>
            <person name="Gyaltsen K."/>
            <person name="Hafez N."/>
            <person name="Hagos B."/>
            <person name="Hall J."/>
            <person name="Henson C."/>
            <person name="Hollinger A."/>
            <person name="Honan T."/>
            <person name="Huard M.D."/>
            <person name="Hughes L."/>
            <person name="Hurhula B."/>
            <person name="Husby M.E."/>
            <person name="Kamat A."/>
            <person name="Kanga B."/>
            <person name="Kashin S."/>
            <person name="Khazanovich D."/>
            <person name="Kisner P."/>
            <person name="Lance K."/>
            <person name="Lara M."/>
            <person name="Lee W."/>
            <person name="Lennon N."/>
            <person name="Letendre F."/>
            <person name="LeVine R."/>
            <person name="Lipovsky A."/>
            <person name="Liu X."/>
            <person name="Liu J."/>
            <person name="Liu S."/>
            <person name="Lokyitsang T."/>
            <person name="Lokyitsang Y."/>
            <person name="Lubonja R."/>
            <person name="Lui A."/>
            <person name="MacDonald P."/>
            <person name="Magnisalis V."/>
            <person name="Maru K."/>
            <person name="Matthews C."/>
            <person name="McCusker W."/>
            <person name="McDonough S."/>
            <person name="Mehta T."/>
            <person name="Meldrim J."/>
            <person name="Meneus L."/>
            <person name="Mihai O."/>
            <person name="Mihalev A."/>
            <person name="Mihova T."/>
            <person name="Mittelman R."/>
            <person name="Mlenga V."/>
            <person name="Montmayeur A."/>
            <person name="Mulrain L."/>
            <person name="Navidi A."/>
            <person name="Naylor J."/>
            <person name="Negash T."/>
            <person name="Nguyen T."/>
            <person name="Nguyen N."/>
            <person name="Nicol R."/>
            <person name="Norbu C."/>
            <person name="Norbu N."/>
            <person name="Novod N."/>
            <person name="O'Neill B."/>
            <person name="Osman S."/>
            <person name="Markiewicz E."/>
            <person name="Oyono O.L."/>
            <person name="Patti C."/>
            <person name="Phunkhang P."/>
            <person name="Pierre F."/>
            <person name="Priest M."/>
            <person name="Raghuraman S."/>
            <person name="Rege F."/>
            <person name="Reyes R."/>
            <person name="Rise C."/>
            <person name="Rogov P."/>
            <person name="Ross K."/>
            <person name="Ryan E."/>
            <person name="Settipalli S."/>
            <person name="Shea T."/>
            <person name="Sherpa N."/>
            <person name="Shi L."/>
            <person name="Shih D."/>
            <person name="Sparrow T."/>
            <person name="Spaulding J."/>
            <person name="Stalker J."/>
            <person name="Stange-Thomann N."/>
            <person name="Stavropoulos S."/>
            <person name="Stone C."/>
            <person name="Strader C."/>
            <person name="Tesfaye S."/>
            <person name="Thomson T."/>
            <person name="Thoulutsang Y."/>
            <person name="Thoulutsang D."/>
            <person name="Topham K."/>
            <person name="Topping I."/>
            <person name="Tsamla T."/>
            <person name="Vassiliev H."/>
            <person name="Vo A."/>
            <person name="Wangchuk T."/>
            <person name="Wangdi T."/>
            <person name="Weiand M."/>
            <person name="Wilkinson J."/>
            <person name="Wilson A."/>
            <person name="Yadav S."/>
            <person name="Young G."/>
            <person name="Yu Q."/>
            <person name="Zembek L."/>
            <person name="Zhong D."/>
            <person name="Zimmer A."/>
            <person name="Zwirko Z."/>
            <person name="Jaffe D.B."/>
            <person name="Alvarez P."/>
            <person name="Brockman W."/>
            <person name="Butler J."/>
            <person name="Chin C."/>
            <person name="Gnerre S."/>
            <person name="Grabherr M."/>
            <person name="Kleber M."/>
            <person name="Mauceli E."/>
            <person name="MacCallum I."/>
        </authorList>
    </citation>
    <scope>NUCLEOTIDE SEQUENCE [LARGE SCALE GENOMIC DNA]</scope>
    <source>
        <strain evidence="10">Tucson 15010-1051.87</strain>
    </source>
</reference>
<dbReference type="InterPro" id="IPR009543">
    <property type="entry name" value="VPS13_VAB"/>
</dbReference>
<dbReference type="KEGG" id="dvi:6625478"/>
<evidence type="ECO:0000256" key="1">
    <source>
        <dbReference type="ARBA" id="ARBA00006545"/>
    </source>
</evidence>
<dbReference type="Pfam" id="PF25033">
    <property type="entry name" value="VPS13_M"/>
    <property type="match status" value="1"/>
</dbReference>
<dbReference type="Proteomes" id="UP000008792">
    <property type="component" value="Unassembled WGS sequence"/>
</dbReference>
<evidence type="ECO:0000313" key="10">
    <source>
        <dbReference type="Proteomes" id="UP000008792"/>
    </source>
</evidence>
<dbReference type="SMR" id="B4LJ91"/>
<dbReference type="OrthoDB" id="428159at2759"/>
<proteinExistence type="inferred from homology"/>
<feature type="domain" description="VPS13-like middle region" evidence="6">
    <location>
        <begin position="1130"/>
        <end position="1934"/>
    </location>
</feature>
<dbReference type="InterPro" id="IPR056747">
    <property type="entry name" value="VPS13-like_M"/>
</dbReference>
<dbReference type="OMA" id="SGWRPIR"/>
<dbReference type="HOGENOM" id="CLU_000135_1_0_1"/>
<evidence type="ECO:0000259" key="5">
    <source>
        <dbReference type="Pfam" id="PF12624"/>
    </source>
</evidence>
<comment type="similarity">
    <text evidence="1">Belongs to the VPS13 family.</text>
</comment>
<dbReference type="STRING" id="7244.B4LJ91"/>
<evidence type="ECO:0000313" key="9">
    <source>
        <dbReference type="EMBL" id="EDW61527.1"/>
    </source>
</evidence>
<keyword evidence="3" id="KW-0445">Lipid transport</keyword>
<sequence length="3318" mass="375895">MVFEAVVVDVLNKVLGDYIENLDHKQLKIGIWGGDVVLQNLKIRSNALDSMDLPVQLIYGYLGKLVLKIPWKNLYSQPVIVDIDDLYVLVTPNNNVRYNAEKEAKYALASKMAALDAMEAERKREMQKDQPRGDAGFTEKLTAQIVNNLQIKICNVHLRYEDTTTTGSPFSFGITLHELELYTTDSKWDKCYMTERLPQVFKIANLSCLAVYMNCKAVLYAEQDKNTLADTFKDRIARKDYKPASYFYVLGPISCNAKLKLNMNPELDVPAFEKPKIDLSLEMETLNVGLTNTQFHNILQLADSMNRMQLGLPYRQYRPYNIPYKGHYREWWKFAITAVLEHDVRRVNRTWNWEYIKQHRELCNTYAVKYKERELNKKPPKILLEACSLLEQKLDVFNLLLIRQRVNIDIAKLQENEPRTSTGWFSGWWSGDTAKKDESDDTGANFVRKFEAAMTPEEKAKMYKAIGYEENAKPGDVPESYVAIKMNFKLIALEIGLYQELREVDLTQGSAFDYFNLPSIILLKFSMATASITQRPAAEAISLTAGMKELKMTGLTRENRTPMLVQSITTDEFNLLDIFFETNPLDKECNQRVKVVARPLQIIYDADTILNLISIFQPPSNVNLSRFEETAASKLVGIKERSATGMQYVIDQKSVLDADILLMPNIIVVPHGGLYVAEEKSLVVLSLGQVHVTTKPHHRTDQIKVMHTQGQERGEILKSVMENAYDKFVVEINDVQILVVRPEEQWQRVLNMAVSTELHVLQPTSMQITAALCVFDNDPRMPKVKIDIELPAVQLNFTEDRMLEAIDVATSIPMPQSNTIKAAPILTRSHSSISNFLNREMKKRTAAPPPSNTVIQEEIIQYTNVELNFSLKEISLTLFQSNAICETSSGTTSTAFATPEQENISSRDTFDTSLQEVTTDMLMRRFSSPSEHILSMKVLQVEAYMAQRTYETVASAKLGSINVKHFDCVDNTDQVLDIIDTPGYAKDLKYLLTVSYTQADKCSPEFSTKYNSTEQLVVANFEILNIVLHQECLQRLLKLSNNFQRRLDVIYRNLKPRDRYASAGDGDGLKHKLQVIIEDTETIITTQVHLRRPKAAKQNGVVDSVKMRMVSNIEEISLKLTTRRRPLAAMHVKNFVSNVTLKESYTEVNIGLKDIMVLDLNPLTKHTRILSIVGQDAFNCQVVLYNKEFTQDYNSDDIKVTVDIGCMKIMFLNWFVAGVLNFLGNFQAAQQALTQASAAAAQSARQNAIDAYEKATRIKLNVRIKAPIICVPVDSQSKNALAIDFGLLEITNNTSEVTVAERDELAVIDEIKVQLKDVKITKVIILDENDDTSVDDVDALLGMKTSLNMMDPMSFTLSVTRNLSFSWYRDIPEINLSGHLKFVELTLFMDDYALVMSILSRNLGEGVKEFPPREPAFVEKTSHASMYSESRPTHSSRPSPTQPEKIFETLKFNFQFDGVVINLMEGQSSGLACFGIYFLSVKGTQLNNGTLSLSIVLCNIQLDDTRSSNRSKIRQYLSCKDWDEVKSRKAVIVETCQNEPNYMVDVTAIIKENDIFAEVRVRSFDLIVCIDFLLKLTMFLSLPNEIDQTPPKSKVPPIVDTAARGTARMTVGTLSPSINSVKKMNLILHIDQPDIILVESLDDLNTSAIIFNAKAHLNYRSIGDKQLINGQIDGLKIYMCSFLPERRELTRHYILHPAVISLQGSTPEEEGMHISLKLSDIIINISPATIELLNKAMVSITSGAAKKAAIEKDAVDYSKIWHPKAFHSKTYWFTKVEQATEAIELDPPGEFRGRQKTEKCVIEVPSITIVIESGMGYYTKPLISLDTRMTAVFNNWSRNLTAHGSLTLNMNYYNQFLAEWEPIIELNEVVGRNGVSEYIPWELQFDMDIATSQNEFDELCEEQTMNIRIHSNENLEITLSKTCVSLISELTEAFSQAIDSKGLVKPDVVAPYIVQNDTGFDITLDLTEGIFTLHEAHRGGNIGSNSIILNSQSNDQRVDPGDIQECTISSGGRAYLQTKDLSTVPEEQAEDYNLYVAIPDLKSFVVLPVSKADTRYFPLKRNVLQEQWAIVSQVKLEYGTTIINIHGVISIVNHFTTPISVHRRRKTDNSIILVGDANPNEVFNLPLHAIYADYKDLYFAIKGYRTSVQGFVWNAYPSDENYSHQVQCDPIDAFEPLNINVRRKKHEIYFENTSKYRLLSAYYTIHLRPPLYLLNSLPIDIKVSVAGCLGRQSTPVQPVRDSGQLPRLERFQKEDFLDYGEKEVNPGHVLHLPTVRMFEKGKESKSVLVVRLLQYLEKDWSYATEISNGDSGVSIWTFASYDSEFKMEMDLYVRANNRHGSIVLTLYSPYWMINKTGMMLTYKTDFSTVEVLYHPPEYSGPILFTFRDKLFFDKKKASIRVDSGEWSEKIPLDVAGSIGGVTCNANDQSYQIGVHNHLTHNSLTKQITFIPFYIVHNKCKYTIELQELKRPGDPWLILRPQEYKPLWPKNDSTHKLIVRVGNQTTPAFDYTEVTCTLLKLHDSRYGGVNVDVQTTEGGIYLTFTEYQPSEAPGLIINHTTKDIVYYEKNTKIENILKAKHSVLYAWGDPTGPKLLIFGKDKQETDLKRDQIDNVILQDGSKAYWVSFLYGMQRVLLFTEVEAIAKRTESTAALQNITRSIDLHIHGIGFSLVNNEIGLAILYLGVTSSGIIWESRKPNKKRYKELTIHESELIEAEYQRYLVHKAVKDVQTYALDNKFPINFGTMTLVKHVERRLRRNFYPAIWVSMKSSPFQNQLHVKINRIQVDNQFLDPIFPVVLAPIAPPKSVATTTTMKPFIECSMVQRIIPNSEVKQYKYATILIQEFHFKVDIVFLTAIAEMFASEVTDEHAAKLFRSDVDSIELPLSTFFEEHSQQEQKNFYDNLHLSPLKIHVSFSMAGSDTKALPGFLGRLVQGVGVTLTDVNDVVFRLAFFEREYQFFTQHQLVSEVTSHYTGQALKQLYVLALGLDVLGNPYGLVVGLKKGVEDLFYEPFQGAIQGPGEFAEGLVLGVKSLFGHTVGGAAGAMSKITGAMGKGLAALTFDDDYQRKRRQGMHNKPKNFHEGLARSGKGLVMGFVDGVTGVVTKPVHGAREEGAQGFFKGLGKGAIGLVARPTAGVVDFASGSFEAVKRATVGSEDAKRLRPTRFLHYDNVLRPYCYSEALGNKMLKELDKGKYASTDIFIHCEEIVQKLEYLIITNHRMLYTQRNDMFGVWVSLWSYQWDEVESIEATQRGVQFKVKRNEGKRVLGLFASKESPYKLVLVPDERKRLALLNIMESHQENNTNLRVPSSRYTTRATT</sequence>
<evidence type="ECO:0000256" key="4">
    <source>
        <dbReference type="SAM" id="MobiDB-lite"/>
    </source>
</evidence>
<gene>
    <name evidence="9" type="primary">Dvir\GJ22102</name>
    <name evidence="9" type="ORF">Dvir_GJ22102</name>
</gene>
<dbReference type="PANTHER" id="PTHR16166">
    <property type="entry name" value="VACUOLAR PROTEIN SORTING-ASSOCIATED PROTEIN VPS13"/>
    <property type="match status" value="1"/>
</dbReference>
<name>B4LJ91_DROVI</name>
<protein>
    <recommendedName>
        <fullName evidence="11">Vacuolar protein sorting-associated protein 13</fullName>
    </recommendedName>
</protein>
<evidence type="ECO:0000259" key="7">
    <source>
        <dbReference type="Pfam" id="PF25036"/>
    </source>
</evidence>
<organism evidence="9 10">
    <name type="scientific">Drosophila virilis</name>
    <name type="common">Fruit fly</name>
    <dbReference type="NCBI Taxonomy" id="7244"/>
    <lineage>
        <taxon>Eukaryota</taxon>
        <taxon>Metazoa</taxon>
        <taxon>Ecdysozoa</taxon>
        <taxon>Arthropoda</taxon>
        <taxon>Hexapoda</taxon>
        <taxon>Insecta</taxon>
        <taxon>Pterygota</taxon>
        <taxon>Neoptera</taxon>
        <taxon>Endopterygota</taxon>
        <taxon>Diptera</taxon>
        <taxon>Brachycera</taxon>
        <taxon>Muscomorpha</taxon>
        <taxon>Ephydroidea</taxon>
        <taxon>Drosophilidae</taxon>
        <taxon>Drosophila</taxon>
    </lineage>
</organism>
<evidence type="ECO:0000256" key="2">
    <source>
        <dbReference type="ARBA" id="ARBA00022448"/>
    </source>
</evidence>
<evidence type="ECO:0000259" key="8">
    <source>
        <dbReference type="Pfam" id="PF25037"/>
    </source>
</evidence>
<feature type="compositionally biased region" description="Low complexity" evidence="4">
    <location>
        <begin position="1433"/>
        <end position="1442"/>
    </location>
</feature>
<dbReference type="InterPro" id="IPR026854">
    <property type="entry name" value="VPS13_N"/>
</dbReference>
<keyword evidence="10" id="KW-1185">Reference proteome</keyword>
<dbReference type="Pfam" id="PF12624">
    <property type="entry name" value="VPS13_N"/>
    <property type="match status" value="1"/>
</dbReference>
<dbReference type="InterPro" id="IPR026847">
    <property type="entry name" value="VPS13"/>
</dbReference>
<dbReference type="PANTHER" id="PTHR16166:SF93">
    <property type="entry name" value="INTERMEMBRANE LIPID TRANSFER PROTEIN VPS13"/>
    <property type="match status" value="1"/>
</dbReference>
<dbReference type="eggNOG" id="KOG1809">
    <property type="taxonomic scope" value="Eukaryota"/>
</dbReference>
<dbReference type="Pfam" id="PF25037">
    <property type="entry name" value="VPS13_C"/>
    <property type="match status" value="1"/>
</dbReference>
<dbReference type="PhylomeDB" id="B4LJ91"/>
<dbReference type="FunCoup" id="B4LJ91">
    <property type="interactions" value="1173"/>
</dbReference>
<keyword evidence="2" id="KW-0813">Transport</keyword>
<dbReference type="InParanoid" id="B4LJ91"/>
<feature type="domain" description="Intermembrane lipid transfer protein VPS13-like C-terminal" evidence="8">
    <location>
        <begin position="3161"/>
        <end position="3271"/>
    </location>
</feature>
<dbReference type="GO" id="GO:0006869">
    <property type="term" value="P:lipid transport"/>
    <property type="evidence" value="ECO:0007669"/>
    <property type="project" value="UniProtKB-KW"/>
</dbReference>
<dbReference type="EMBL" id="CH940648">
    <property type="protein sequence ID" value="EDW61527.1"/>
    <property type="molecule type" value="Genomic_DNA"/>
</dbReference>
<dbReference type="InterPro" id="IPR056748">
    <property type="entry name" value="VPS13-like_C"/>
</dbReference>
<dbReference type="GO" id="GO:0045053">
    <property type="term" value="P:protein retention in Golgi apparatus"/>
    <property type="evidence" value="ECO:0007669"/>
    <property type="project" value="TreeGrafter"/>
</dbReference>